<keyword evidence="4" id="KW-1003">Cell membrane</keyword>
<accession>A0A839PVL5</accession>
<evidence type="ECO:0000256" key="4">
    <source>
        <dbReference type="ARBA" id="ARBA00022475"/>
    </source>
</evidence>
<organism evidence="10 11">
    <name type="scientific">Terracoccus luteus</name>
    <dbReference type="NCBI Taxonomy" id="53356"/>
    <lineage>
        <taxon>Bacteria</taxon>
        <taxon>Bacillati</taxon>
        <taxon>Actinomycetota</taxon>
        <taxon>Actinomycetes</taxon>
        <taxon>Micrococcales</taxon>
        <taxon>Intrasporangiaceae</taxon>
        <taxon>Terracoccus</taxon>
    </lineage>
</organism>
<dbReference type="RefSeq" id="WP_253354181.1">
    <property type="nucleotide sequence ID" value="NZ_JACHVT010000002.1"/>
</dbReference>
<evidence type="ECO:0000256" key="7">
    <source>
        <dbReference type="ARBA" id="ARBA00023136"/>
    </source>
</evidence>
<feature type="transmembrane region" description="Helical" evidence="9">
    <location>
        <begin position="114"/>
        <end position="134"/>
    </location>
</feature>
<proteinExistence type="inferred from homology"/>
<evidence type="ECO:0000256" key="3">
    <source>
        <dbReference type="ARBA" id="ARBA00022448"/>
    </source>
</evidence>
<dbReference type="GO" id="GO:0005886">
    <property type="term" value="C:plasma membrane"/>
    <property type="evidence" value="ECO:0007669"/>
    <property type="project" value="UniProtKB-SubCell"/>
</dbReference>
<feature type="transmembrane region" description="Helical" evidence="9">
    <location>
        <begin position="350"/>
        <end position="377"/>
    </location>
</feature>
<dbReference type="PANTHER" id="PTHR21716">
    <property type="entry name" value="TRANSMEMBRANE PROTEIN"/>
    <property type="match status" value="1"/>
</dbReference>
<comment type="caution">
    <text evidence="10">The sequence shown here is derived from an EMBL/GenBank/DDBJ whole genome shotgun (WGS) entry which is preliminary data.</text>
</comment>
<feature type="transmembrane region" description="Helical" evidence="9">
    <location>
        <begin position="306"/>
        <end position="330"/>
    </location>
</feature>
<dbReference type="AlphaFoldDB" id="A0A839PVL5"/>
<feature type="transmembrane region" description="Helical" evidence="9">
    <location>
        <begin position="251"/>
        <end position="272"/>
    </location>
</feature>
<keyword evidence="7 9" id="KW-0472">Membrane</keyword>
<dbReference type="PANTHER" id="PTHR21716:SF53">
    <property type="entry name" value="PERMEASE PERM-RELATED"/>
    <property type="match status" value="1"/>
</dbReference>
<dbReference type="Pfam" id="PF01594">
    <property type="entry name" value="AI-2E_transport"/>
    <property type="match status" value="1"/>
</dbReference>
<dbReference type="GO" id="GO:0055085">
    <property type="term" value="P:transmembrane transport"/>
    <property type="evidence" value="ECO:0007669"/>
    <property type="project" value="TreeGrafter"/>
</dbReference>
<dbReference type="EMBL" id="JACHVT010000002">
    <property type="protein sequence ID" value="MBB2986016.1"/>
    <property type="molecule type" value="Genomic_DNA"/>
</dbReference>
<evidence type="ECO:0000313" key="11">
    <source>
        <dbReference type="Proteomes" id="UP000590811"/>
    </source>
</evidence>
<evidence type="ECO:0000256" key="8">
    <source>
        <dbReference type="SAM" id="MobiDB-lite"/>
    </source>
</evidence>
<comment type="similarity">
    <text evidence="2">Belongs to the autoinducer-2 exporter (AI-2E) (TC 2.A.86) family.</text>
</comment>
<feature type="compositionally biased region" description="Low complexity" evidence="8">
    <location>
        <begin position="1"/>
        <end position="16"/>
    </location>
</feature>
<reference evidence="10 11" key="1">
    <citation type="submission" date="2020-08" db="EMBL/GenBank/DDBJ databases">
        <title>Genomic Encyclopedia of Type Strains, Phase IV (KMG-V): Genome sequencing to study the core and pangenomes of soil and plant-associated prokaryotes.</title>
        <authorList>
            <person name="Whitman W."/>
        </authorList>
    </citation>
    <scope>NUCLEOTIDE SEQUENCE [LARGE SCALE GENOMIC DNA]</scope>
    <source>
        <strain evidence="10 11">B3ACCR2</strain>
    </source>
</reference>
<evidence type="ECO:0000256" key="2">
    <source>
        <dbReference type="ARBA" id="ARBA00009773"/>
    </source>
</evidence>
<dbReference type="InterPro" id="IPR002549">
    <property type="entry name" value="AI-2E-like"/>
</dbReference>
<keyword evidence="3" id="KW-0813">Transport</keyword>
<keyword evidence="6 9" id="KW-1133">Transmembrane helix</keyword>
<evidence type="ECO:0000256" key="1">
    <source>
        <dbReference type="ARBA" id="ARBA00004651"/>
    </source>
</evidence>
<evidence type="ECO:0000256" key="6">
    <source>
        <dbReference type="ARBA" id="ARBA00022989"/>
    </source>
</evidence>
<comment type="subcellular location">
    <subcellularLocation>
        <location evidence="1">Cell membrane</location>
        <topology evidence="1">Multi-pass membrane protein</topology>
    </subcellularLocation>
</comment>
<feature type="transmembrane region" description="Helical" evidence="9">
    <location>
        <begin position="84"/>
        <end position="102"/>
    </location>
</feature>
<feature type="region of interest" description="Disordered" evidence="8">
    <location>
        <begin position="1"/>
        <end position="46"/>
    </location>
</feature>
<feature type="transmembrane region" description="Helical" evidence="9">
    <location>
        <begin position="278"/>
        <end position="299"/>
    </location>
</feature>
<keyword evidence="5 9" id="KW-0812">Transmembrane</keyword>
<evidence type="ECO:0000256" key="9">
    <source>
        <dbReference type="SAM" id="Phobius"/>
    </source>
</evidence>
<sequence>MTDKTTPPTDAPAAAPVAGAHHDQADVPAARPDPLSPQSIARHTDGSRAVPPLVRATSEWAARLLVIGVGLYALAWVLRQVSEIVVPVAIAVLLTALLGPLAKWLQRWMPAGPATGLTLVGLLVVVGGLFTLVGSQFSSGFSDLTNQVAGGLEQVRDWVRTTFKITDSQFNDYFDTLRQQVGNSGNLGDTASSIGLSATHFVAGIFIALFAFFFFTYQGSSIWAWVVQLFPRVARPRVNSSGLIAWGQLSAFVRATVIVALVDAIGIGLGAAILKVPFALAIGILVFLFAFIPIVGALLSGAVAVLLALVAHGPGIALIMLAVVIAVQQVESHVLQPFLLGKAVHVHPLAVILAVAGGSVVAGIVGALTAVPFAAVVNAVGRHLLSGETPDDIRRQLEETADEGGSTAQS</sequence>
<gene>
    <name evidence="10" type="ORF">FHW14_001165</name>
</gene>
<evidence type="ECO:0000313" key="10">
    <source>
        <dbReference type="EMBL" id="MBB2986016.1"/>
    </source>
</evidence>
<evidence type="ECO:0000256" key="5">
    <source>
        <dbReference type="ARBA" id="ARBA00022692"/>
    </source>
</evidence>
<dbReference type="Proteomes" id="UP000590811">
    <property type="component" value="Unassembled WGS sequence"/>
</dbReference>
<name>A0A839PVL5_9MICO</name>
<protein>
    <submittedName>
        <fullName evidence="10">Putative PurR-regulated permease PerM</fullName>
    </submittedName>
</protein>
<feature type="transmembrane region" description="Helical" evidence="9">
    <location>
        <begin position="201"/>
        <end position="230"/>
    </location>
</feature>
<feature type="transmembrane region" description="Helical" evidence="9">
    <location>
        <begin position="60"/>
        <end position="78"/>
    </location>
</feature>